<dbReference type="Proteomes" id="UP000199410">
    <property type="component" value="Unassembled WGS sequence"/>
</dbReference>
<dbReference type="PANTHER" id="PTHR39185:SF1">
    <property type="entry name" value="SWARMING MOTILITY PROTEIN SWRD"/>
    <property type="match status" value="1"/>
</dbReference>
<keyword evidence="1" id="KW-0966">Cell projection</keyword>
<evidence type="ECO:0000313" key="1">
    <source>
        <dbReference type="EMBL" id="SEQ08739.1"/>
    </source>
</evidence>
<proteinExistence type="predicted"/>
<dbReference type="PANTHER" id="PTHR39185">
    <property type="entry name" value="SWARMING MOTILITY PROTEIN SWRD"/>
    <property type="match status" value="1"/>
</dbReference>
<dbReference type="InterPro" id="IPR009384">
    <property type="entry name" value="SwrD-like"/>
</dbReference>
<keyword evidence="1" id="KW-0969">Cilium</keyword>
<dbReference type="AlphaFoldDB" id="A0A1H9D5T9"/>
<reference evidence="1 2" key="1">
    <citation type="submission" date="2016-10" db="EMBL/GenBank/DDBJ databases">
        <authorList>
            <person name="Varghese N."/>
            <person name="Submissions S."/>
        </authorList>
    </citation>
    <scope>NUCLEOTIDE SEQUENCE [LARGE SCALE GENOMIC DNA]</scope>
    <source>
        <strain evidence="1 2">TC-13</strain>
    </source>
</reference>
<evidence type="ECO:0000313" key="2">
    <source>
        <dbReference type="Proteomes" id="UP000199410"/>
    </source>
</evidence>
<organism evidence="1 2">
    <name type="scientific">Lysinibacillus fusiformis</name>
    <dbReference type="NCBI Taxonomy" id="28031"/>
    <lineage>
        <taxon>Bacteria</taxon>
        <taxon>Bacillati</taxon>
        <taxon>Bacillota</taxon>
        <taxon>Bacilli</taxon>
        <taxon>Bacillales</taxon>
        <taxon>Bacillaceae</taxon>
        <taxon>Lysinibacillus</taxon>
    </lineage>
</organism>
<gene>
    <name evidence="1" type="ORF">SAMN02787113_01065</name>
</gene>
<dbReference type="EMBL" id="FOEL01000003">
    <property type="protein sequence ID" value="SEQ08739.1"/>
    <property type="molecule type" value="Genomic_DNA"/>
</dbReference>
<accession>A0A1H9D5T9</accession>
<dbReference type="Pfam" id="PF06289">
    <property type="entry name" value="FlbD"/>
    <property type="match status" value="1"/>
</dbReference>
<keyword evidence="1" id="KW-0282">Flagellum</keyword>
<name>A0A1H9D5T9_9BACI</name>
<sequence length="89" mass="9976">MREGRAGSHARPGPNSMIELTRLNGKAFTLNALYIETVESFPDTTITLTTGTKLIVLESEDEVRQKVTAFYNNIQILSNPHLRGEKDEE</sequence>
<comment type="caution">
    <text evidence="1">The sequence shown here is derived from an EMBL/GenBank/DDBJ whole genome shotgun (WGS) entry which is preliminary data.</text>
</comment>
<protein>
    <submittedName>
        <fullName evidence="1">Flagellar protein FlbD</fullName>
    </submittedName>
</protein>